<reference evidence="7 8" key="1">
    <citation type="submission" date="2018-03" db="EMBL/GenBank/DDBJ databases">
        <title>Ahniella affigens gen. nov., sp. nov., a gammaproteobacterium isolated from sandy soil near a stream.</title>
        <authorList>
            <person name="Ko Y."/>
            <person name="Kim J.-H."/>
        </authorList>
    </citation>
    <scope>NUCLEOTIDE SEQUENCE [LARGE SCALE GENOMIC DNA]</scope>
    <source>
        <strain evidence="7 8">D13</strain>
    </source>
</reference>
<proteinExistence type="predicted"/>
<gene>
    <name evidence="7" type="ORF">C7S18_10455</name>
</gene>
<dbReference type="EMBL" id="CP027860">
    <property type="protein sequence ID" value="AVP97592.1"/>
    <property type="molecule type" value="Genomic_DNA"/>
</dbReference>
<dbReference type="AlphaFoldDB" id="A0A2P1PRZ2"/>
<dbReference type="GO" id="GO:0016020">
    <property type="term" value="C:membrane"/>
    <property type="evidence" value="ECO:0007669"/>
    <property type="project" value="UniProtKB-SubCell"/>
</dbReference>
<keyword evidence="4 5" id="KW-0472">Membrane</keyword>
<protein>
    <recommendedName>
        <fullName evidence="6">Yip1 domain-containing protein</fullName>
    </recommendedName>
</protein>
<feature type="transmembrane region" description="Helical" evidence="5">
    <location>
        <begin position="80"/>
        <end position="106"/>
    </location>
</feature>
<evidence type="ECO:0000256" key="2">
    <source>
        <dbReference type="ARBA" id="ARBA00022692"/>
    </source>
</evidence>
<reference evidence="7 8" key="2">
    <citation type="submission" date="2018-03" db="EMBL/GenBank/DDBJ databases">
        <authorList>
            <person name="Keele B.F."/>
        </authorList>
    </citation>
    <scope>NUCLEOTIDE SEQUENCE [LARGE SCALE GENOMIC DNA]</scope>
    <source>
        <strain evidence="7 8">D13</strain>
    </source>
</reference>
<keyword evidence="3 5" id="KW-1133">Transmembrane helix</keyword>
<dbReference type="KEGG" id="xba:C7S18_10455"/>
<evidence type="ECO:0000256" key="4">
    <source>
        <dbReference type="ARBA" id="ARBA00023136"/>
    </source>
</evidence>
<feature type="transmembrane region" description="Helical" evidence="5">
    <location>
        <begin position="179"/>
        <end position="197"/>
    </location>
</feature>
<organism evidence="7 8">
    <name type="scientific">Ahniella affigens</name>
    <dbReference type="NCBI Taxonomy" id="2021234"/>
    <lineage>
        <taxon>Bacteria</taxon>
        <taxon>Pseudomonadati</taxon>
        <taxon>Pseudomonadota</taxon>
        <taxon>Gammaproteobacteria</taxon>
        <taxon>Lysobacterales</taxon>
        <taxon>Rhodanobacteraceae</taxon>
        <taxon>Ahniella</taxon>
    </lineage>
</organism>
<evidence type="ECO:0000256" key="1">
    <source>
        <dbReference type="ARBA" id="ARBA00004141"/>
    </source>
</evidence>
<dbReference type="Pfam" id="PF04893">
    <property type="entry name" value="Yip1"/>
    <property type="match status" value="1"/>
</dbReference>
<dbReference type="InterPro" id="IPR006977">
    <property type="entry name" value="Yip1_dom"/>
</dbReference>
<keyword evidence="2 5" id="KW-0812">Transmembrane</keyword>
<evidence type="ECO:0000313" key="8">
    <source>
        <dbReference type="Proteomes" id="UP000241074"/>
    </source>
</evidence>
<sequence length="228" mass="24750">MSHLINIFVEPGKVFAELKEKPTFLLPLLLMMALTAAMTLLYFNKVDGEWLTNHQLTMSGSEMSAAEIEQAKKVMPSAKVMGIVGAIFAPIFIVIVTLVMGLYYLAAGKITGTAVSFKQALSLVTWSGVPALLSLVVAIVGIFMMAPQSTLESLMLTNVDPLIVQLPYDHAWSSFAKNFNLLSLWSVALVAIGWRNWGRTGWGQALTVALIPTLVIFGGMAAWALMKS</sequence>
<feature type="transmembrane region" description="Helical" evidence="5">
    <location>
        <begin position="203"/>
        <end position="226"/>
    </location>
</feature>
<keyword evidence="8" id="KW-1185">Reference proteome</keyword>
<comment type="subcellular location">
    <subcellularLocation>
        <location evidence="1">Membrane</location>
        <topology evidence="1">Multi-pass membrane protein</topology>
    </subcellularLocation>
</comment>
<dbReference type="RefSeq" id="WP_106891512.1">
    <property type="nucleotide sequence ID" value="NZ_CP027860.1"/>
</dbReference>
<dbReference type="OrthoDB" id="6020040at2"/>
<accession>A0A2P1PRZ2</accession>
<evidence type="ECO:0000256" key="3">
    <source>
        <dbReference type="ARBA" id="ARBA00022989"/>
    </source>
</evidence>
<evidence type="ECO:0000259" key="6">
    <source>
        <dbReference type="Pfam" id="PF04893"/>
    </source>
</evidence>
<dbReference type="Proteomes" id="UP000241074">
    <property type="component" value="Chromosome"/>
</dbReference>
<feature type="transmembrane region" description="Helical" evidence="5">
    <location>
        <begin position="24"/>
        <end position="43"/>
    </location>
</feature>
<feature type="domain" description="Yip1" evidence="6">
    <location>
        <begin position="6"/>
        <end position="221"/>
    </location>
</feature>
<evidence type="ECO:0000313" key="7">
    <source>
        <dbReference type="EMBL" id="AVP97592.1"/>
    </source>
</evidence>
<feature type="transmembrane region" description="Helical" evidence="5">
    <location>
        <begin position="126"/>
        <end position="146"/>
    </location>
</feature>
<evidence type="ECO:0000256" key="5">
    <source>
        <dbReference type="SAM" id="Phobius"/>
    </source>
</evidence>
<name>A0A2P1PRZ2_9GAMM</name>